<dbReference type="PANTHER" id="PTHR28180:SF2">
    <property type="entry name" value="PEROXISOMAL PROTEIN 2"/>
    <property type="match status" value="1"/>
</dbReference>
<protein>
    <recommendedName>
        <fullName evidence="3">Mitochondrial protein</fullName>
    </recommendedName>
</protein>
<evidence type="ECO:0008006" key="3">
    <source>
        <dbReference type="Google" id="ProtNLM"/>
    </source>
</evidence>
<dbReference type="PANTHER" id="PTHR28180">
    <property type="entry name" value="CONSERVED MITOCHONDRIAL PROTEIN-RELATED"/>
    <property type="match status" value="1"/>
</dbReference>
<evidence type="ECO:0000313" key="2">
    <source>
        <dbReference type="Proteomes" id="UP000799538"/>
    </source>
</evidence>
<sequence length="286" mass="30452">MSKLSPTLKNLINAPFARPGAVPAPTNIKSVYEHVAKDAASKNLGVPAWLSIATATTMTMNSPDSLLTLHSVASPLHPQGPTTTAALMREIGLKCIGFNGVPRTINMLNAFRAGLPSSVTSALPTNPTRQPNPQNIEDFNARGRGLWKSIYHPFDSKLYDKLADSHPDLPVHILASEYGALFADPPNHAEPGAKVGRVLTSLVAVACLRSQTGVGPQVLSHVFGLRKAFDDGTFKAQGEEEVQGGEWLAGDEGSVWLLETTDKIVEALGQGKGSSFAQGIKRESKL</sequence>
<accession>A0A6A6FZ34</accession>
<dbReference type="Gene3D" id="1.20.1290.10">
    <property type="entry name" value="AhpD-like"/>
    <property type="match status" value="1"/>
</dbReference>
<dbReference type="OrthoDB" id="5392202at2759"/>
<proteinExistence type="predicted"/>
<dbReference type="InterPro" id="IPR052999">
    <property type="entry name" value="PTS1_Protein"/>
</dbReference>
<dbReference type="Proteomes" id="UP000799538">
    <property type="component" value="Unassembled WGS sequence"/>
</dbReference>
<gene>
    <name evidence="1" type="ORF">BDZ85DRAFT_244830</name>
</gene>
<dbReference type="EMBL" id="ML992533">
    <property type="protein sequence ID" value="KAF2218639.1"/>
    <property type="molecule type" value="Genomic_DNA"/>
</dbReference>
<dbReference type="SUPFAM" id="SSF69118">
    <property type="entry name" value="AhpD-like"/>
    <property type="match status" value="1"/>
</dbReference>
<reference evidence="2" key="1">
    <citation type="journal article" date="2020" name="Stud. Mycol.">
        <title>101 Dothideomycetes genomes: A test case for predicting lifestyles and emergence of pathogens.</title>
        <authorList>
            <person name="Haridas S."/>
            <person name="Albert R."/>
            <person name="Binder M."/>
            <person name="Bloem J."/>
            <person name="LaButti K."/>
            <person name="Salamov A."/>
            <person name="Andreopoulos B."/>
            <person name="Baker S."/>
            <person name="Barry K."/>
            <person name="Bills G."/>
            <person name="Bluhm B."/>
            <person name="Cannon C."/>
            <person name="Castanera R."/>
            <person name="Culley D."/>
            <person name="Daum C."/>
            <person name="Ezra D."/>
            <person name="Gonzalez J."/>
            <person name="Henrissat B."/>
            <person name="Kuo A."/>
            <person name="Liang C."/>
            <person name="Lipzen A."/>
            <person name="Lutzoni F."/>
            <person name="Magnuson J."/>
            <person name="Mondo S."/>
            <person name="Nolan M."/>
            <person name="Ohm R."/>
            <person name="Pangilinan J."/>
            <person name="Park H.-J."/>
            <person name="Ramirez L."/>
            <person name="Alfaro M."/>
            <person name="Sun H."/>
            <person name="Tritt A."/>
            <person name="Yoshinaga Y."/>
            <person name="Zwiers L.-H."/>
            <person name="Turgeon B."/>
            <person name="Goodwin S."/>
            <person name="Spatafora J."/>
            <person name="Crous P."/>
            <person name="Grigoriev I."/>
        </authorList>
    </citation>
    <scope>NUCLEOTIDE SEQUENCE [LARGE SCALE GENOMIC DNA]</scope>
    <source>
        <strain evidence="2">CECT 20119</strain>
    </source>
</reference>
<evidence type="ECO:0000313" key="1">
    <source>
        <dbReference type="EMBL" id="KAF2218639.1"/>
    </source>
</evidence>
<dbReference type="AlphaFoldDB" id="A0A6A6FZ34"/>
<name>A0A6A6FZ34_9PEZI</name>
<organism evidence="1 2">
    <name type="scientific">Elsinoe ampelina</name>
    <dbReference type="NCBI Taxonomy" id="302913"/>
    <lineage>
        <taxon>Eukaryota</taxon>
        <taxon>Fungi</taxon>
        <taxon>Dikarya</taxon>
        <taxon>Ascomycota</taxon>
        <taxon>Pezizomycotina</taxon>
        <taxon>Dothideomycetes</taxon>
        <taxon>Dothideomycetidae</taxon>
        <taxon>Myriangiales</taxon>
        <taxon>Elsinoaceae</taxon>
        <taxon>Elsinoe</taxon>
    </lineage>
</organism>
<dbReference type="InterPro" id="IPR029032">
    <property type="entry name" value="AhpD-like"/>
</dbReference>
<keyword evidence="2" id="KW-1185">Reference proteome</keyword>